<keyword evidence="2" id="KW-1133">Transmembrane helix</keyword>
<comment type="subcellular location">
    <subcellularLocation>
        <location evidence="2">Cell membrane</location>
        <topology evidence="2">Multi-pass membrane protein</topology>
    </subcellularLocation>
</comment>
<evidence type="ECO:0000256" key="1">
    <source>
        <dbReference type="ARBA" id="ARBA00005698"/>
    </source>
</evidence>
<feature type="transmembrane region" description="Helical" evidence="2">
    <location>
        <begin position="144"/>
        <end position="166"/>
    </location>
</feature>
<dbReference type="InterPro" id="IPR001457">
    <property type="entry name" value="NADH_UbQ/plastoQ_OxRdtase_su6"/>
</dbReference>
<dbReference type="AlphaFoldDB" id="A0A402CYH0"/>
<comment type="similarity">
    <text evidence="1 2">Belongs to the complex I subunit 6 family.</text>
</comment>
<dbReference type="InterPro" id="IPR042106">
    <property type="entry name" value="Nuo/plastoQ_OxRdtase_6_NuoJ"/>
</dbReference>
<feature type="transmembrane region" description="Helical" evidence="2">
    <location>
        <begin position="6"/>
        <end position="25"/>
    </location>
</feature>
<dbReference type="GO" id="GO:0008137">
    <property type="term" value="F:NADH dehydrogenase (ubiquinone) activity"/>
    <property type="evidence" value="ECO:0007669"/>
    <property type="project" value="UniProtKB-UniRule"/>
</dbReference>
<gene>
    <name evidence="3" type="primary">nuoJ-1</name>
    <name evidence="3" type="ORF">CCAX7_34150</name>
</gene>
<keyword evidence="2" id="KW-0874">Quinone</keyword>
<keyword evidence="2" id="KW-0812">Transmembrane</keyword>
<dbReference type="Gene3D" id="1.20.120.1200">
    <property type="entry name" value="NADH-ubiquinone/plastoquinone oxidoreductase chain 6, subunit NuoJ"/>
    <property type="match status" value="1"/>
</dbReference>
<reference evidence="3 4" key="1">
    <citation type="journal article" date="2019" name="Int. J. Syst. Evol. Microbiol.">
        <title>Capsulimonas corticalis gen. nov., sp. nov., an aerobic capsulated bacterium, of a novel bacterial order, Capsulimonadales ord. nov., of the class Armatimonadia of the phylum Armatimonadetes.</title>
        <authorList>
            <person name="Li J."/>
            <person name="Kudo C."/>
            <person name="Tonouchi A."/>
        </authorList>
    </citation>
    <scope>NUCLEOTIDE SEQUENCE [LARGE SCALE GENOMIC DNA]</scope>
    <source>
        <strain evidence="3 4">AX-7</strain>
    </source>
</reference>
<name>A0A402CYH0_9BACT</name>
<dbReference type="PANTHER" id="PTHR33269:SF17">
    <property type="entry name" value="NADH-UBIQUINONE OXIDOREDUCTASE CHAIN 6"/>
    <property type="match status" value="1"/>
</dbReference>
<dbReference type="EMBL" id="AP025739">
    <property type="protein sequence ID" value="BDI31364.1"/>
    <property type="molecule type" value="Genomic_DNA"/>
</dbReference>
<keyword evidence="2" id="KW-1003">Cell membrane</keyword>
<dbReference type="Proteomes" id="UP000287394">
    <property type="component" value="Chromosome"/>
</dbReference>
<dbReference type="EC" id="7.1.1.-" evidence="2"/>
<evidence type="ECO:0000313" key="4">
    <source>
        <dbReference type="Proteomes" id="UP000287394"/>
    </source>
</evidence>
<keyword evidence="4" id="KW-1185">Reference proteome</keyword>
<dbReference type="GO" id="GO:0005886">
    <property type="term" value="C:plasma membrane"/>
    <property type="evidence" value="ECO:0007669"/>
    <property type="project" value="UniProtKB-SubCell"/>
</dbReference>
<comment type="catalytic activity">
    <reaction evidence="2">
        <text>a quinone + NADH + 5 H(+)(in) = a quinol + NAD(+) + 4 H(+)(out)</text>
        <dbReference type="Rhea" id="RHEA:57888"/>
        <dbReference type="ChEBI" id="CHEBI:15378"/>
        <dbReference type="ChEBI" id="CHEBI:24646"/>
        <dbReference type="ChEBI" id="CHEBI:57540"/>
        <dbReference type="ChEBI" id="CHEBI:57945"/>
        <dbReference type="ChEBI" id="CHEBI:132124"/>
    </reaction>
</comment>
<feature type="transmembrane region" description="Helical" evidence="2">
    <location>
        <begin position="94"/>
        <end position="116"/>
    </location>
</feature>
<accession>A0A402CYH0</accession>
<proteinExistence type="inferred from homology"/>
<dbReference type="PANTHER" id="PTHR33269">
    <property type="entry name" value="NADH-UBIQUINONE OXIDOREDUCTASE CHAIN 6"/>
    <property type="match status" value="1"/>
</dbReference>
<dbReference type="Pfam" id="PF00499">
    <property type="entry name" value="Oxidored_q3"/>
    <property type="match status" value="1"/>
</dbReference>
<keyword evidence="2" id="KW-0472">Membrane</keyword>
<dbReference type="GO" id="GO:0048038">
    <property type="term" value="F:quinone binding"/>
    <property type="evidence" value="ECO:0007669"/>
    <property type="project" value="UniProtKB-UniRule"/>
</dbReference>
<protein>
    <recommendedName>
        <fullName evidence="2">NADH-quinone oxidoreductase subunit J</fullName>
        <ecNumber evidence="2">7.1.1.-</ecNumber>
    </recommendedName>
</protein>
<sequence>MSGQLILFGLLAAIAVVCGLCMILNDNPVRSALFLVMLLFNVAILYVTLNAAFIAAVQVIVYAGAIMVLFIFVIMLLNLGTPEQVIDHLKPQKVLGPIAGVLLVGLLASAVVAVPIGHGGQPLSTGTIGPFEIGLALYSPTNYWLFPFEVVSILLLVAAIGAVMLAKRRI</sequence>
<comment type="function">
    <text evidence="2">NDH-1 shuttles electrons from NADH, via FMN and iron-sulfur (Fe-S) centers, to quinones in the respiratory chain. Couples the redox reaction to proton translocation (for every two electrons transferred, four hydrogen ions are translocated across the cytoplasmic membrane), and thus conserves the redox energy in a proton gradient.</text>
</comment>
<evidence type="ECO:0000256" key="2">
    <source>
        <dbReference type="RuleBase" id="RU004429"/>
    </source>
</evidence>
<organism evidence="3 4">
    <name type="scientific">Capsulimonas corticalis</name>
    <dbReference type="NCBI Taxonomy" id="2219043"/>
    <lineage>
        <taxon>Bacteria</taxon>
        <taxon>Bacillati</taxon>
        <taxon>Armatimonadota</taxon>
        <taxon>Armatimonadia</taxon>
        <taxon>Capsulimonadales</taxon>
        <taxon>Capsulimonadaceae</taxon>
        <taxon>Capsulimonas</taxon>
    </lineage>
</organism>
<keyword evidence="2" id="KW-0520">NAD</keyword>
<dbReference type="OrthoDB" id="9814997at2"/>
<feature type="transmembrane region" description="Helical" evidence="2">
    <location>
        <begin position="32"/>
        <end position="53"/>
    </location>
</feature>
<feature type="transmembrane region" description="Helical" evidence="2">
    <location>
        <begin position="59"/>
        <end position="82"/>
    </location>
</feature>
<dbReference type="KEGG" id="ccot:CCAX7_34150"/>
<evidence type="ECO:0000313" key="3">
    <source>
        <dbReference type="EMBL" id="BDI31364.1"/>
    </source>
</evidence>
<dbReference type="RefSeq" id="WP_119322351.1">
    <property type="nucleotide sequence ID" value="NZ_AP025739.1"/>
</dbReference>